<gene>
    <name evidence="2" type="ORF">TL16_g02368</name>
</gene>
<evidence type="ECO:0000313" key="2">
    <source>
        <dbReference type="EMBL" id="GMH57391.1"/>
    </source>
</evidence>
<dbReference type="EMBL" id="BLQM01000057">
    <property type="protein sequence ID" value="GMH57391.1"/>
    <property type="molecule type" value="Genomic_DNA"/>
</dbReference>
<dbReference type="Proteomes" id="UP001162640">
    <property type="component" value="Unassembled WGS sequence"/>
</dbReference>
<proteinExistence type="predicted"/>
<reference evidence="3" key="1">
    <citation type="journal article" date="2023" name="Commun. Biol.">
        <title>Genome analysis of Parmales, the sister group of diatoms, reveals the evolutionary specialization of diatoms from phago-mixotrophs to photoautotrophs.</title>
        <authorList>
            <person name="Ban H."/>
            <person name="Sato S."/>
            <person name="Yoshikawa S."/>
            <person name="Yamada K."/>
            <person name="Nakamura Y."/>
            <person name="Ichinomiya M."/>
            <person name="Sato N."/>
            <person name="Blanc-Mathieu R."/>
            <person name="Endo H."/>
            <person name="Kuwata A."/>
            <person name="Ogata H."/>
        </authorList>
    </citation>
    <scope>NUCLEOTIDE SEQUENCE [LARGE SCALE GENOMIC DNA]</scope>
</reference>
<evidence type="ECO:0000313" key="3">
    <source>
        <dbReference type="Proteomes" id="UP001162640"/>
    </source>
</evidence>
<protein>
    <submittedName>
        <fullName evidence="2">Uncharacterized protein</fullName>
    </submittedName>
</protein>
<name>A0A9W6ZS43_9STRA</name>
<sequence>MVVDSTFSTRLSSLLDQSTLSSSLPLKTSLSSLHSVLKSSNRLSDFHFHAGLEAHGKLVAGVFERPIYGYGYWKGESDYYTTGLREKIEQEEKDVEEEQREWEVEVDGLDFGEQVERVRRLADEARGVMERLDEELEGGEVYEREEDEEDGESYNEDEGSESYEDEEESYEEEEEEQTSQTEIKFQPSTFALSLPVMVPFPLPLQSEEPEEDVQSPNINLINERTSLRDSLTSQNASLELEENYEDSFETYNSTRSSPSRKTCISSVPLDSTIETNLSISDVNSYLNDTQLTTEIEPGPPNLELWSSRNGWGHGCCDTDLNCDVPKRVEIPNEREMRREKLRKTTKPIYVVSRDSINDVNRMSMDTREVWERLERIKKSRLKH</sequence>
<organism evidence="2 3">
    <name type="scientific">Triparma laevis f. inornata</name>
    <dbReference type="NCBI Taxonomy" id="1714386"/>
    <lineage>
        <taxon>Eukaryota</taxon>
        <taxon>Sar</taxon>
        <taxon>Stramenopiles</taxon>
        <taxon>Ochrophyta</taxon>
        <taxon>Bolidophyceae</taxon>
        <taxon>Parmales</taxon>
        <taxon>Triparmaceae</taxon>
        <taxon>Triparma</taxon>
    </lineage>
</organism>
<accession>A0A9W6ZS43</accession>
<comment type="caution">
    <text evidence="2">The sequence shown here is derived from an EMBL/GenBank/DDBJ whole genome shotgun (WGS) entry which is preliminary data.</text>
</comment>
<feature type="region of interest" description="Disordered" evidence="1">
    <location>
        <begin position="130"/>
        <end position="182"/>
    </location>
</feature>
<dbReference type="AlphaFoldDB" id="A0A9W6ZS43"/>
<feature type="compositionally biased region" description="Acidic residues" evidence="1">
    <location>
        <begin position="132"/>
        <end position="177"/>
    </location>
</feature>
<evidence type="ECO:0000256" key="1">
    <source>
        <dbReference type="SAM" id="MobiDB-lite"/>
    </source>
</evidence>